<organism evidence="2 3">
    <name type="scientific">Desulfomonile tiedjei</name>
    <dbReference type="NCBI Taxonomy" id="2358"/>
    <lineage>
        <taxon>Bacteria</taxon>
        <taxon>Pseudomonadati</taxon>
        <taxon>Thermodesulfobacteriota</taxon>
        <taxon>Desulfomonilia</taxon>
        <taxon>Desulfomonilales</taxon>
        <taxon>Desulfomonilaceae</taxon>
        <taxon>Desulfomonile</taxon>
    </lineage>
</organism>
<name>A0A9D6UYI7_9BACT</name>
<proteinExistence type="predicted"/>
<dbReference type="Proteomes" id="UP000807825">
    <property type="component" value="Unassembled WGS sequence"/>
</dbReference>
<dbReference type="Gene3D" id="2.40.50.140">
    <property type="entry name" value="Nucleic acid-binding proteins"/>
    <property type="match status" value="1"/>
</dbReference>
<feature type="transmembrane region" description="Helical" evidence="1">
    <location>
        <begin position="16"/>
        <end position="39"/>
    </location>
</feature>
<dbReference type="AlphaFoldDB" id="A0A9D6UYI7"/>
<reference evidence="2" key="1">
    <citation type="submission" date="2020-07" db="EMBL/GenBank/DDBJ databases">
        <title>Huge and variable diversity of episymbiotic CPR bacteria and DPANN archaea in groundwater ecosystems.</title>
        <authorList>
            <person name="He C.Y."/>
            <person name="Keren R."/>
            <person name="Whittaker M."/>
            <person name="Farag I.F."/>
            <person name="Doudna J."/>
            <person name="Cate J.H.D."/>
            <person name="Banfield J.F."/>
        </authorList>
    </citation>
    <scope>NUCLEOTIDE SEQUENCE</scope>
    <source>
        <strain evidence="2">NC_groundwater_1664_Pr3_B-0.1um_52_9</strain>
    </source>
</reference>
<keyword evidence="1" id="KW-0472">Membrane</keyword>
<gene>
    <name evidence="2" type="ORF">HY912_00835</name>
</gene>
<evidence type="ECO:0000256" key="1">
    <source>
        <dbReference type="SAM" id="Phobius"/>
    </source>
</evidence>
<accession>A0A9D6UYI7</accession>
<keyword evidence="1" id="KW-1133">Transmembrane helix</keyword>
<sequence>WSGTLYLYEGTSPALAFLYSIFWGLLAMFGVSYLLYGLLRLQERGNISYWTAIGTEGTVYLEIPAQGVGQIRVSVSGVISFLKARSSDGMPLPASTKVTVVGMDENNVLEVKPL</sequence>
<protein>
    <submittedName>
        <fullName evidence="2">NfeD family protein</fullName>
    </submittedName>
</protein>
<comment type="caution">
    <text evidence="2">The sequence shown here is derived from an EMBL/GenBank/DDBJ whole genome shotgun (WGS) entry which is preliminary data.</text>
</comment>
<dbReference type="EMBL" id="JACRDE010000026">
    <property type="protein sequence ID" value="MBI5248012.1"/>
    <property type="molecule type" value="Genomic_DNA"/>
</dbReference>
<feature type="non-terminal residue" evidence="2">
    <location>
        <position position="1"/>
    </location>
</feature>
<evidence type="ECO:0000313" key="2">
    <source>
        <dbReference type="EMBL" id="MBI5248012.1"/>
    </source>
</evidence>
<evidence type="ECO:0000313" key="3">
    <source>
        <dbReference type="Proteomes" id="UP000807825"/>
    </source>
</evidence>
<dbReference type="InterPro" id="IPR012340">
    <property type="entry name" value="NA-bd_OB-fold"/>
</dbReference>
<keyword evidence="1" id="KW-0812">Transmembrane</keyword>